<organism evidence="1 2">
    <name type="scientific">Anaerolinea thermophila (strain DSM 14523 / JCM 11388 / NBRC 100420 / UNI-1)</name>
    <dbReference type="NCBI Taxonomy" id="926569"/>
    <lineage>
        <taxon>Bacteria</taxon>
        <taxon>Bacillati</taxon>
        <taxon>Chloroflexota</taxon>
        <taxon>Anaerolineae</taxon>
        <taxon>Anaerolineales</taxon>
        <taxon>Anaerolineaceae</taxon>
        <taxon>Anaerolinea</taxon>
    </lineage>
</organism>
<accession>E8N347</accession>
<dbReference type="EMBL" id="AP012029">
    <property type="protein sequence ID" value="BAJ65197.1"/>
    <property type="molecule type" value="Genomic_DNA"/>
</dbReference>
<reference evidence="1 2" key="1">
    <citation type="submission" date="2010-12" db="EMBL/GenBank/DDBJ databases">
        <title>Whole genome sequence of Anaerolinea thermophila UNI-1.</title>
        <authorList>
            <person name="Narita-Yamada S."/>
            <person name="Kishi E."/>
            <person name="Watanabe Y."/>
            <person name="Takasaki K."/>
            <person name="Ankai A."/>
            <person name="Oguchi A."/>
            <person name="Fukui S."/>
            <person name="Takahashi M."/>
            <person name="Yashiro I."/>
            <person name="Hosoyama A."/>
            <person name="Sekiguchi Y."/>
            <person name="Hanada S."/>
            <person name="Fujita N."/>
        </authorList>
    </citation>
    <scope>NUCLEOTIDE SEQUENCE [LARGE SCALE GENOMIC DNA]</scope>
    <source>
        <strain evidence="2">DSM 14523 / JCM 11388 / NBRC 100420 / UNI-1</strain>
    </source>
</reference>
<dbReference type="RefSeq" id="WP_013561537.1">
    <property type="nucleotide sequence ID" value="NC_014960.1"/>
</dbReference>
<dbReference type="InParanoid" id="E8N347"/>
<dbReference type="HOGENOM" id="CLU_2010504_0_0_0"/>
<dbReference type="KEGG" id="atm:ANT_31730"/>
<gene>
    <name evidence="1" type="ordered locus">ANT_31730</name>
</gene>
<evidence type="ECO:0000313" key="2">
    <source>
        <dbReference type="Proteomes" id="UP000008922"/>
    </source>
</evidence>
<dbReference type="AlphaFoldDB" id="E8N347"/>
<evidence type="ECO:0000313" key="1">
    <source>
        <dbReference type="EMBL" id="BAJ65197.1"/>
    </source>
</evidence>
<dbReference type="OrthoDB" id="165857at2"/>
<proteinExistence type="predicted"/>
<sequence length="123" mass="13523">MRTVRFLFFLLSIAAGIGLGLAYGWLIKPPDPTQLTPQVLRADFKADYVLMVAQVYQRDQNLAQAVQRLSRLDPQSPARAVAEALLTARDLQYDPADLQVMSDLARALQMLETPAVPTGEAAP</sequence>
<protein>
    <submittedName>
        <fullName evidence="1">Uncharacterized protein</fullName>
    </submittedName>
</protein>
<dbReference type="Proteomes" id="UP000008922">
    <property type="component" value="Chromosome"/>
</dbReference>
<name>E8N347_ANATU</name>
<keyword evidence="2" id="KW-1185">Reference proteome</keyword>
<dbReference type="STRING" id="926569.ANT_31730"/>